<dbReference type="Pfam" id="PF00534">
    <property type="entry name" value="Glycos_transf_1"/>
    <property type="match status" value="1"/>
</dbReference>
<reference evidence="4 5" key="1">
    <citation type="journal article" date="2016" name="Int. J. Mol. Sci.">
        <title>Comparative genomics of the extreme acidophile Acidithiobacillus thiooxidans reveals intraspecific divergence and niche adaptation.</title>
        <authorList>
            <person name="Zhang X."/>
            <person name="Feng X."/>
            <person name="Tao J."/>
            <person name="Ma L."/>
            <person name="Xiao Y."/>
            <person name="Liang Y."/>
            <person name="Liu X."/>
            <person name="Yin H."/>
        </authorList>
    </citation>
    <scope>NUCLEOTIDE SEQUENCE [LARGE SCALE GENOMIC DNA]</scope>
    <source>
        <strain evidence="4 5">A02</strain>
    </source>
</reference>
<dbReference type="AlphaFoldDB" id="A0A1C2IK88"/>
<dbReference type="Gene3D" id="3.40.50.2000">
    <property type="entry name" value="Glycogen Phosphorylase B"/>
    <property type="match status" value="2"/>
</dbReference>
<dbReference type="InterPro" id="IPR001296">
    <property type="entry name" value="Glyco_trans_1"/>
</dbReference>
<dbReference type="GO" id="GO:0009103">
    <property type="term" value="P:lipopolysaccharide biosynthetic process"/>
    <property type="evidence" value="ECO:0007669"/>
    <property type="project" value="TreeGrafter"/>
</dbReference>
<feature type="domain" description="Glycosyltransferase subfamily 4-like N-terminal" evidence="3">
    <location>
        <begin position="81"/>
        <end position="153"/>
    </location>
</feature>
<keyword evidence="1 4" id="KW-0808">Transferase</keyword>
<dbReference type="PANTHER" id="PTHR46401:SF2">
    <property type="entry name" value="GLYCOSYLTRANSFERASE WBBK-RELATED"/>
    <property type="match status" value="1"/>
</dbReference>
<evidence type="ECO:0000256" key="1">
    <source>
        <dbReference type="ARBA" id="ARBA00022679"/>
    </source>
</evidence>
<dbReference type="PANTHER" id="PTHR46401">
    <property type="entry name" value="GLYCOSYLTRANSFERASE WBBK-RELATED"/>
    <property type="match status" value="1"/>
</dbReference>
<proteinExistence type="predicted"/>
<dbReference type="SUPFAM" id="SSF53756">
    <property type="entry name" value="UDP-Glycosyltransferase/glycogen phosphorylase"/>
    <property type="match status" value="1"/>
</dbReference>
<evidence type="ECO:0000313" key="4">
    <source>
        <dbReference type="EMBL" id="OCX69651.1"/>
    </source>
</evidence>
<dbReference type="InterPro" id="IPR028098">
    <property type="entry name" value="Glyco_trans_4-like_N"/>
</dbReference>
<name>A0A1C2IK88_ACITH</name>
<feature type="domain" description="Glycosyl transferase family 1" evidence="2">
    <location>
        <begin position="168"/>
        <end position="328"/>
    </location>
</feature>
<keyword evidence="4" id="KW-0328">Glycosyltransferase</keyword>
<accession>A0A1C2IK88</accession>
<dbReference type="Pfam" id="PF13439">
    <property type="entry name" value="Glyco_transf_4"/>
    <property type="match status" value="1"/>
</dbReference>
<dbReference type="RefSeq" id="WP_024894926.1">
    <property type="nucleotide sequence ID" value="NZ_LWRZ01000115.1"/>
</dbReference>
<dbReference type="FunFam" id="3.40.50.2000:FF:000119">
    <property type="entry name" value="Glycosyl transferase group 1"/>
    <property type="match status" value="1"/>
</dbReference>
<comment type="caution">
    <text evidence="4">The sequence shown here is derived from an EMBL/GenBank/DDBJ whole genome shotgun (WGS) entry which is preliminary data.</text>
</comment>
<dbReference type="EMBL" id="LWSA01000230">
    <property type="protein sequence ID" value="OCX69651.1"/>
    <property type="molecule type" value="Genomic_DNA"/>
</dbReference>
<dbReference type="Proteomes" id="UP000094893">
    <property type="component" value="Unassembled WGS sequence"/>
</dbReference>
<sequence length="353" mass="39294">MTTNRQPVYEVNTRILTSPITGVQRYLLELLQRMPAGGVQQIAPRDALSGARAHLWEQMVLPLRTHGQLLWSPSNTGPLAVTRQVVTIHDVVPIDHPEWLNTRFAAWYRFLTPKLARRVARVITDSEFTKSRLLETTGVSDDKVIVVPLGVDARFVPQDREQVESAVQKLGLPTNRYVLSLGSLEPRKNLGRLLRAWEVIYRSLPEDVWLVVSGAKGKSLVFQDVPELEALPPRVFLTGHVLDELLPSLYAGAMAFAYLSVYEGFGLPPLEAMASGTPTLVGNRASLPEVVGDAAVQVDPFDIEAIADGLHRLIEDTSLRVALREKGLERAGQFNWDKTAEQTWRVLEEAAED</sequence>
<protein>
    <submittedName>
        <fullName evidence="4">Mannosyltransferase</fullName>
    </submittedName>
</protein>
<evidence type="ECO:0000259" key="3">
    <source>
        <dbReference type="Pfam" id="PF13439"/>
    </source>
</evidence>
<evidence type="ECO:0000313" key="5">
    <source>
        <dbReference type="Proteomes" id="UP000094893"/>
    </source>
</evidence>
<dbReference type="CDD" id="cd03809">
    <property type="entry name" value="GT4_MtfB-like"/>
    <property type="match status" value="1"/>
</dbReference>
<evidence type="ECO:0000259" key="2">
    <source>
        <dbReference type="Pfam" id="PF00534"/>
    </source>
</evidence>
<dbReference type="GO" id="GO:0016757">
    <property type="term" value="F:glycosyltransferase activity"/>
    <property type="evidence" value="ECO:0007669"/>
    <property type="project" value="UniProtKB-KW"/>
</dbReference>
<gene>
    <name evidence="4" type="ORF">A6P07_16060</name>
</gene>
<organism evidence="4 5">
    <name type="scientific">Acidithiobacillus thiooxidans</name>
    <name type="common">Thiobacillus thiooxidans</name>
    <dbReference type="NCBI Taxonomy" id="930"/>
    <lineage>
        <taxon>Bacteria</taxon>
        <taxon>Pseudomonadati</taxon>
        <taxon>Pseudomonadota</taxon>
        <taxon>Acidithiobacillia</taxon>
        <taxon>Acidithiobacillales</taxon>
        <taxon>Acidithiobacillaceae</taxon>
        <taxon>Acidithiobacillus</taxon>
    </lineage>
</organism>